<evidence type="ECO:0000313" key="7">
    <source>
        <dbReference type="EMBL" id="CAH3156644.1"/>
    </source>
</evidence>
<keyword evidence="8" id="KW-1185">Reference proteome</keyword>
<dbReference type="Pfam" id="PF00335">
    <property type="entry name" value="Tetraspanin"/>
    <property type="match status" value="1"/>
</dbReference>
<dbReference type="Gene3D" id="1.10.1450.10">
    <property type="entry name" value="Tetraspanin"/>
    <property type="match status" value="1"/>
</dbReference>
<evidence type="ECO:0000256" key="5">
    <source>
        <dbReference type="SAM" id="MobiDB-lite"/>
    </source>
</evidence>
<dbReference type="SUPFAM" id="SSF48652">
    <property type="entry name" value="Tetraspanin"/>
    <property type="match status" value="1"/>
</dbReference>
<dbReference type="InterPro" id="IPR008952">
    <property type="entry name" value="Tetraspanin_EC2_sf"/>
</dbReference>
<accession>A0ABN8Q4P4</accession>
<feature type="transmembrane region" description="Helical" evidence="6">
    <location>
        <begin position="97"/>
        <end position="119"/>
    </location>
</feature>
<name>A0ABN8Q4P4_9CNID</name>
<comment type="caution">
    <text evidence="7">The sequence shown here is derived from an EMBL/GenBank/DDBJ whole genome shotgun (WGS) entry which is preliminary data.</text>
</comment>
<feature type="transmembrane region" description="Helical" evidence="6">
    <location>
        <begin position="21"/>
        <end position="41"/>
    </location>
</feature>
<dbReference type="Proteomes" id="UP001159405">
    <property type="component" value="Unassembled WGS sequence"/>
</dbReference>
<keyword evidence="2 6" id="KW-0812">Transmembrane</keyword>
<proteinExistence type="predicted"/>
<evidence type="ECO:0000256" key="6">
    <source>
        <dbReference type="SAM" id="Phobius"/>
    </source>
</evidence>
<dbReference type="PANTHER" id="PTHR19282">
    <property type="entry name" value="TETRASPANIN"/>
    <property type="match status" value="1"/>
</dbReference>
<evidence type="ECO:0000256" key="2">
    <source>
        <dbReference type="ARBA" id="ARBA00022692"/>
    </source>
</evidence>
<feature type="region of interest" description="Disordered" evidence="5">
    <location>
        <begin position="273"/>
        <end position="324"/>
    </location>
</feature>
<keyword evidence="4 6" id="KW-0472">Membrane</keyword>
<organism evidence="7 8">
    <name type="scientific">Porites lobata</name>
    <dbReference type="NCBI Taxonomy" id="104759"/>
    <lineage>
        <taxon>Eukaryota</taxon>
        <taxon>Metazoa</taxon>
        <taxon>Cnidaria</taxon>
        <taxon>Anthozoa</taxon>
        <taxon>Hexacorallia</taxon>
        <taxon>Scleractinia</taxon>
        <taxon>Fungiina</taxon>
        <taxon>Poritidae</taxon>
        <taxon>Porites</taxon>
    </lineage>
</organism>
<protein>
    <recommendedName>
        <fullName evidence="9">Tetraspanin</fullName>
    </recommendedName>
</protein>
<dbReference type="InterPro" id="IPR018499">
    <property type="entry name" value="Tetraspanin/Peripherin"/>
</dbReference>
<sequence>MIEMEADDSQERFIKKKCLPGLTVCALLSGIFMIGAGSAVIVEEKTHATISTSLPIQRAPIVLLVAGILSLIDGIVWAVLLCCWIQNANFCDLKKTVAVLTGLLLTSALLALVAGGLGVDYSKRLKSKFKEDLTEKIGVYGKTGLYETLVNIDKLQKEDKCCGVINYADWRNTIYGGHRYDKVPDSCCMEQKHACGFEFELSKIKRQGCLKVAVDKMNADLLVIGIGGIVAAIIQIIVGVGFCSCYIRESSNQDEHRSHVHVSYRKSASLQENEYDDAAATQEGDASGTQQSSEKPAGEKSPESKVEVHRGKSKTAPEMQSEKT</sequence>
<feature type="transmembrane region" description="Helical" evidence="6">
    <location>
        <begin position="61"/>
        <end position="85"/>
    </location>
</feature>
<evidence type="ECO:0000256" key="4">
    <source>
        <dbReference type="ARBA" id="ARBA00023136"/>
    </source>
</evidence>
<keyword evidence="3 6" id="KW-1133">Transmembrane helix</keyword>
<feature type="transmembrane region" description="Helical" evidence="6">
    <location>
        <begin position="221"/>
        <end position="247"/>
    </location>
</feature>
<gene>
    <name evidence="7" type="ORF">PLOB_00001905</name>
</gene>
<evidence type="ECO:0000256" key="1">
    <source>
        <dbReference type="ARBA" id="ARBA00004141"/>
    </source>
</evidence>
<feature type="compositionally biased region" description="Basic and acidic residues" evidence="5">
    <location>
        <begin position="296"/>
        <end position="310"/>
    </location>
</feature>
<evidence type="ECO:0000256" key="3">
    <source>
        <dbReference type="ARBA" id="ARBA00022989"/>
    </source>
</evidence>
<evidence type="ECO:0000313" key="8">
    <source>
        <dbReference type="Proteomes" id="UP001159405"/>
    </source>
</evidence>
<reference evidence="7 8" key="1">
    <citation type="submission" date="2022-05" db="EMBL/GenBank/DDBJ databases">
        <authorList>
            <consortium name="Genoscope - CEA"/>
            <person name="William W."/>
        </authorList>
    </citation>
    <scope>NUCLEOTIDE SEQUENCE [LARGE SCALE GENOMIC DNA]</scope>
</reference>
<evidence type="ECO:0008006" key="9">
    <source>
        <dbReference type="Google" id="ProtNLM"/>
    </source>
</evidence>
<dbReference type="EMBL" id="CALNXK010000105">
    <property type="protein sequence ID" value="CAH3156644.1"/>
    <property type="molecule type" value="Genomic_DNA"/>
</dbReference>
<comment type="subcellular location">
    <subcellularLocation>
        <location evidence="1">Membrane</location>
        <topology evidence="1">Multi-pass membrane protein</topology>
    </subcellularLocation>
</comment>
<dbReference type="PANTHER" id="PTHR19282:SF544">
    <property type="entry name" value="TETRASPANIN"/>
    <property type="match status" value="1"/>
</dbReference>